<dbReference type="Proteomes" id="UP000789366">
    <property type="component" value="Unassembled WGS sequence"/>
</dbReference>
<reference evidence="1" key="1">
    <citation type="submission" date="2021-06" db="EMBL/GenBank/DDBJ databases">
        <authorList>
            <person name="Kallberg Y."/>
            <person name="Tangrot J."/>
            <person name="Rosling A."/>
        </authorList>
    </citation>
    <scope>NUCLEOTIDE SEQUENCE</scope>
    <source>
        <strain evidence="1">28 12/20/2015</strain>
    </source>
</reference>
<keyword evidence="2" id="KW-1185">Reference proteome</keyword>
<accession>A0ACA9LK92</accession>
<proteinExistence type="predicted"/>
<evidence type="ECO:0000313" key="2">
    <source>
        <dbReference type="Proteomes" id="UP000789366"/>
    </source>
</evidence>
<gene>
    <name evidence="1" type="ORF">SPELUC_LOCUS4576</name>
</gene>
<sequence>MIPRFQNVADSTFSDNWDRLAQAIREIHRKNASILSFEELYRNAYNMVLHKNGDKLYNGVREVITQHLEEVAKEQVVPAFPMSGASSSQANSANGTGGANFLKVLKSVWEDHTTCMLMIRDILMYMDRVYAKSANVPLVYELGLELFRDTIVRSTIYPIQTHLLDVLLNQILLERENEIIDRSNIKASMDMLLELTDTSTKDTVYATDFEGRFLETSSEYYRVEEEQRVRHYLSPTTEPKIRNIVEEELISKHLKTVIEMENSGLIPMLRNEKMDGHEEMKTAISNYIRELGKAINETVSSSATTATAAENNAAGGDRQTGTSVAIRWVQEVLDLKDKFDKVQNLALSNDKAFQTAFNESPEFISLFIDENLKKGLKGKTEEEVDSVLDKTITLFRFIGEKDVFERYYKQHLAKRLLLGRSVSDDAERSMIGKLKIECGYQFTTKLEGMFNDMRISTDTMTDFKDFLEKSALERPKLDLSVTVLTSTFWPMNLSASPRCNFPAEINKACDTFQRFYLARHSGRRLTWQSNMGSADIRATFNTRKHDINVSTYQMVILLMFNDLPPDQSLSYETIKGESDIPEADLKRNLQSLACAKYKILVKEPKGKEIEAGDKFYFNGDFTSPLQRIKIQTVASKVETEGERKDTREKVEEARKHQTEAAIVRIMKDRKTMDHNLLIAEVTKQLQPRFVPNPAMIKKRIEALIEREYLERAPGDRRVYNYLA</sequence>
<comment type="caution">
    <text evidence="1">The sequence shown here is derived from an EMBL/GenBank/DDBJ whole genome shotgun (WGS) entry which is preliminary data.</text>
</comment>
<protein>
    <submittedName>
        <fullName evidence="1">2705_t:CDS:1</fullName>
    </submittedName>
</protein>
<name>A0ACA9LK92_9GLOM</name>
<dbReference type="EMBL" id="CAJVPW010004146">
    <property type="protein sequence ID" value="CAG8535830.1"/>
    <property type="molecule type" value="Genomic_DNA"/>
</dbReference>
<evidence type="ECO:0000313" key="1">
    <source>
        <dbReference type="EMBL" id="CAG8535830.1"/>
    </source>
</evidence>
<organism evidence="1 2">
    <name type="scientific">Cetraspora pellucida</name>
    <dbReference type="NCBI Taxonomy" id="1433469"/>
    <lineage>
        <taxon>Eukaryota</taxon>
        <taxon>Fungi</taxon>
        <taxon>Fungi incertae sedis</taxon>
        <taxon>Mucoromycota</taxon>
        <taxon>Glomeromycotina</taxon>
        <taxon>Glomeromycetes</taxon>
        <taxon>Diversisporales</taxon>
        <taxon>Gigasporaceae</taxon>
        <taxon>Cetraspora</taxon>
    </lineage>
</organism>